<dbReference type="Gene3D" id="3.40.50.1700">
    <property type="entry name" value="Glycoside hydrolase family 3 C-terminal domain"/>
    <property type="match status" value="1"/>
</dbReference>
<dbReference type="RefSeq" id="WP_344359750.1">
    <property type="nucleotide sequence ID" value="NZ_BAAASR010000013.1"/>
</dbReference>
<accession>A0ABN3LUB2</accession>
<evidence type="ECO:0000256" key="5">
    <source>
        <dbReference type="ARBA" id="ARBA00022801"/>
    </source>
</evidence>
<dbReference type="EMBL" id="BAAASR010000013">
    <property type="protein sequence ID" value="GAA2490428.1"/>
    <property type="molecule type" value="Genomic_DNA"/>
</dbReference>
<dbReference type="InterPro" id="IPR036881">
    <property type="entry name" value="Glyco_hydro_3_C_sf"/>
</dbReference>
<dbReference type="SUPFAM" id="SSF52279">
    <property type="entry name" value="Beta-D-glucan exohydrolase, C-terminal domain"/>
    <property type="match status" value="1"/>
</dbReference>
<evidence type="ECO:0000313" key="10">
    <source>
        <dbReference type="Proteomes" id="UP001499942"/>
    </source>
</evidence>
<comment type="catalytic activity">
    <reaction evidence="1">
        <text>Hydrolysis of terminal, non-reducing beta-D-glucosyl residues with release of beta-D-glucose.</text>
        <dbReference type="EC" id="3.2.1.21"/>
    </reaction>
</comment>
<protein>
    <recommendedName>
        <fullName evidence="3">beta-glucosidase</fullName>
        <ecNumber evidence="3">3.2.1.21</ecNumber>
    </recommendedName>
</protein>
<dbReference type="InterPro" id="IPR002772">
    <property type="entry name" value="Glyco_hydro_3_C"/>
</dbReference>
<evidence type="ECO:0000313" key="9">
    <source>
        <dbReference type="EMBL" id="GAA2490428.1"/>
    </source>
</evidence>
<dbReference type="PRINTS" id="PR00133">
    <property type="entry name" value="GLHYDRLASE3"/>
</dbReference>
<dbReference type="PANTHER" id="PTHR30620">
    <property type="entry name" value="PERIPLASMIC BETA-GLUCOSIDASE-RELATED"/>
    <property type="match status" value="1"/>
</dbReference>
<evidence type="ECO:0000256" key="4">
    <source>
        <dbReference type="ARBA" id="ARBA00022729"/>
    </source>
</evidence>
<dbReference type="Pfam" id="PF00933">
    <property type="entry name" value="Glyco_hydro_3"/>
    <property type="match status" value="1"/>
</dbReference>
<evidence type="ECO:0000256" key="6">
    <source>
        <dbReference type="ARBA" id="ARBA00023295"/>
    </source>
</evidence>
<feature type="domain" description="Glycoside hydrolase family 3 C-terminal" evidence="8">
    <location>
        <begin position="477"/>
        <end position="578"/>
    </location>
</feature>
<dbReference type="InterPro" id="IPR001764">
    <property type="entry name" value="Glyco_hydro_3_N"/>
</dbReference>
<dbReference type="PANTHER" id="PTHR30620:SF16">
    <property type="entry name" value="LYSOSOMAL BETA GLUCOSIDASE"/>
    <property type="match status" value="1"/>
</dbReference>
<keyword evidence="10" id="KW-1185">Reference proteome</keyword>
<dbReference type="GO" id="GO:0016787">
    <property type="term" value="F:hydrolase activity"/>
    <property type="evidence" value="ECO:0007669"/>
    <property type="project" value="UniProtKB-KW"/>
</dbReference>
<organism evidence="9 10">
    <name type="scientific">Streptomyces gobitricini</name>
    <dbReference type="NCBI Taxonomy" id="68211"/>
    <lineage>
        <taxon>Bacteria</taxon>
        <taxon>Bacillati</taxon>
        <taxon>Actinomycetota</taxon>
        <taxon>Actinomycetes</taxon>
        <taxon>Kitasatosporales</taxon>
        <taxon>Streptomycetaceae</taxon>
        <taxon>Streptomyces</taxon>
    </lineage>
</organism>
<feature type="domain" description="Glycoside hydrolase family 3 N-terminal" evidence="7">
    <location>
        <begin position="71"/>
        <end position="368"/>
    </location>
</feature>
<keyword evidence="4" id="KW-0732">Signal</keyword>
<evidence type="ECO:0000259" key="7">
    <source>
        <dbReference type="Pfam" id="PF00933"/>
    </source>
</evidence>
<sequence length="584" mass="63647">MTLPYQDPSRSVEERVADLLPRMTLEEKAGLLFHHAIGIGANPAPVGLTAEQMMSDQLMSHFNLLGAGTPREMAELHNRLQEQAAATRLGIPVTLSTDPRHAFTDNPGTAMMAGPFSQWPEALGMAAIDDVELVRRYGDTVRREYLAVGLRVALHPQIDLATEPRWARISGTFGEDADLTSRLAAAYIEGLRGPDEQLGQDSVAAMVKHFPGGGPQKDGEDPHFPYGREQVYPGGFFDYHLKPFKAAIAAGATQVMPYYGMPVGTGHEEVGFGFNKGIITGLLREELGFDGIVCTDWGLINDGPIMGEMHAARAWGVEHLAPQERALKVLHAGADQIGGEACPELITGLVRDGRLAESRLDASATRLLAEKFRLGLFDDRRYVDPDAAEEIVGRADFRTAGEAAQRRSLTLLENRAGVLPLTGRPRLYVEGVDSAVAAEYTDIVTDPTRADLAVLRLNTPYEPRPGLFESFFHAGRLDFDQDRLKQILALLDRVPTVVTIHLERPAVIPEIADRSAVLLAAYGAGDRALFDVLFGRAAPQGRLPFQLPRSMDEVAVGRPDVPQESTDPLYPFGHGLRYAPDSTA</sequence>
<reference evidence="9 10" key="1">
    <citation type="journal article" date="2019" name="Int. J. Syst. Evol. Microbiol.">
        <title>The Global Catalogue of Microorganisms (GCM) 10K type strain sequencing project: providing services to taxonomists for standard genome sequencing and annotation.</title>
        <authorList>
            <consortium name="The Broad Institute Genomics Platform"/>
            <consortium name="The Broad Institute Genome Sequencing Center for Infectious Disease"/>
            <person name="Wu L."/>
            <person name="Ma J."/>
        </authorList>
    </citation>
    <scope>NUCLEOTIDE SEQUENCE [LARGE SCALE GENOMIC DNA]</scope>
    <source>
        <strain evidence="9 10">JCM 5062</strain>
    </source>
</reference>
<proteinExistence type="inferred from homology"/>
<comment type="caution">
    <text evidence="9">The sequence shown here is derived from an EMBL/GenBank/DDBJ whole genome shotgun (WGS) entry which is preliminary data.</text>
</comment>
<dbReference type="InterPro" id="IPR017853">
    <property type="entry name" value="GH"/>
</dbReference>
<evidence type="ECO:0000256" key="3">
    <source>
        <dbReference type="ARBA" id="ARBA00012744"/>
    </source>
</evidence>
<evidence type="ECO:0000259" key="8">
    <source>
        <dbReference type="Pfam" id="PF01915"/>
    </source>
</evidence>
<dbReference type="Proteomes" id="UP001499942">
    <property type="component" value="Unassembled WGS sequence"/>
</dbReference>
<dbReference type="InterPro" id="IPR051915">
    <property type="entry name" value="Cellulose_Degrad_GH3"/>
</dbReference>
<dbReference type="Gene3D" id="3.20.20.300">
    <property type="entry name" value="Glycoside hydrolase, family 3, N-terminal domain"/>
    <property type="match status" value="1"/>
</dbReference>
<dbReference type="SUPFAM" id="SSF51445">
    <property type="entry name" value="(Trans)glycosidases"/>
    <property type="match status" value="1"/>
</dbReference>
<evidence type="ECO:0000256" key="1">
    <source>
        <dbReference type="ARBA" id="ARBA00000448"/>
    </source>
</evidence>
<name>A0ABN3LUB2_9ACTN</name>
<dbReference type="InterPro" id="IPR036962">
    <property type="entry name" value="Glyco_hydro_3_N_sf"/>
</dbReference>
<dbReference type="EC" id="3.2.1.21" evidence="3"/>
<keyword evidence="6" id="KW-0326">Glycosidase</keyword>
<gene>
    <name evidence="9" type="ORF">GCM10010393_22840</name>
</gene>
<evidence type="ECO:0000256" key="2">
    <source>
        <dbReference type="ARBA" id="ARBA00005336"/>
    </source>
</evidence>
<keyword evidence="5 9" id="KW-0378">Hydrolase</keyword>
<comment type="similarity">
    <text evidence="2">Belongs to the glycosyl hydrolase 3 family.</text>
</comment>
<dbReference type="Pfam" id="PF01915">
    <property type="entry name" value="Glyco_hydro_3_C"/>
    <property type="match status" value="1"/>
</dbReference>